<dbReference type="Proteomes" id="UP000653045">
    <property type="component" value="Unassembled WGS sequence"/>
</dbReference>
<evidence type="ECO:0008006" key="3">
    <source>
        <dbReference type="Google" id="ProtNLM"/>
    </source>
</evidence>
<sequence>MKKTYVKDFTSSYIIDGEEIVVTSPARFDSDTHEILYDIELDNIAVIKADEIYRSKFNIVRAEQIKNFRKELNISLKDLGEALHIDEEVLEGYFTFI</sequence>
<dbReference type="RefSeq" id="WP_199574809.1">
    <property type="nucleotide sequence ID" value="NZ_JAENBO010000001.1"/>
</dbReference>
<reference evidence="1 2" key="1">
    <citation type="journal article" date="2021" name="Int. J. Syst. Evol. Microbiol.">
        <title>Streptococcus vicugnae sp. nov., isolated from faeces of alpacas (Vicugna pacos) and cattle (Bos taurus), Streptococcus zalophi sp. nov., and Streptococcus pacificus sp. nov., isolated from respiratory tract of California sea lions (Zalophus californianus).</title>
        <authorList>
            <person name="Volokhov D.V."/>
            <person name="Zagorodnyaya T.A."/>
            <person name="Shen Z."/>
            <person name="Blom J."/>
            <person name="Furtak V.A."/>
            <person name="Eisenberg T."/>
            <person name="Fan P."/>
            <person name="Jeong K.C."/>
            <person name="Gao Y."/>
            <person name="Zhang S."/>
            <person name="Amselle M."/>
        </authorList>
    </citation>
    <scope>NUCLEOTIDE SEQUENCE [LARGE SCALE GENOMIC DNA]</scope>
    <source>
        <strain evidence="1 2">CSL7591</strain>
    </source>
</reference>
<name>A0ABS0ZI77_9STRE</name>
<proteinExistence type="predicted"/>
<evidence type="ECO:0000313" key="2">
    <source>
        <dbReference type="Proteomes" id="UP000653045"/>
    </source>
</evidence>
<organism evidence="1 2">
    <name type="scientific">Streptococcus pacificus</name>
    <dbReference type="NCBI Taxonomy" id="2740577"/>
    <lineage>
        <taxon>Bacteria</taxon>
        <taxon>Bacillati</taxon>
        <taxon>Bacillota</taxon>
        <taxon>Bacilli</taxon>
        <taxon>Lactobacillales</taxon>
        <taxon>Streptococcaceae</taxon>
        <taxon>Streptococcus</taxon>
    </lineage>
</organism>
<keyword evidence="2" id="KW-1185">Reference proteome</keyword>
<protein>
    <recommendedName>
        <fullName evidence="3">HTH cro/C1-type domain-containing protein</fullName>
    </recommendedName>
</protein>
<gene>
    <name evidence="1" type="ORF">JHK62_00955</name>
</gene>
<dbReference type="EMBL" id="JAENBO010000001">
    <property type="protein sequence ID" value="MBJ8325246.1"/>
    <property type="molecule type" value="Genomic_DNA"/>
</dbReference>
<comment type="caution">
    <text evidence="1">The sequence shown here is derived from an EMBL/GenBank/DDBJ whole genome shotgun (WGS) entry which is preliminary data.</text>
</comment>
<evidence type="ECO:0000313" key="1">
    <source>
        <dbReference type="EMBL" id="MBJ8325246.1"/>
    </source>
</evidence>
<accession>A0ABS0ZI77</accession>